<evidence type="ECO:0000259" key="1">
    <source>
        <dbReference type="Pfam" id="PF01814"/>
    </source>
</evidence>
<name>W9GNK2_9MICO</name>
<dbReference type="PANTHER" id="PTHR35585:SF1">
    <property type="entry name" value="HHE DOMAIN PROTEIN (AFU_ORTHOLOGUE AFUA_4G00730)"/>
    <property type="match status" value="1"/>
</dbReference>
<protein>
    <recommendedName>
        <fullName evidence="1">Hemerythrin-like domain-containing protein</fullName>
    </recommendedName>
</protein>
<proteinExistence type="predicted"/>
<accession>W9GNK2</accession>
<dbReference type="Pfam" id="PF01814">
    <property type="entry name" value="Hemerythrin"/>
    <property type="match status" value="1"/>
</dbReference>
<comment type="caution">
    <text evidence="2">The sequence shown here is derived from an EMBL/GenBank/DDBJ whole genome shotgun (WGS) entry which is preliminary data.</text>
</comment>
<dbReference type="InterPro" id="IPR012312">
    <property type="entry name" value="Hemerythrin-like"/>
</dbReference>
<sequence>MSTPAEELVSLITGQHGRIKTLMTDVAMASDAERPAAFERFRRYLAVHEAAEQTLLHPQGLVEFADDNVSQRRITEEQDAAAVIATLETMRSAGDFKVQFGLLQEAVTHHAEAEEHEELPRLVAALPEDVIAKVLDGFARVELWTDDIADSPLAGATTFTAMVTQSMTAFADSTPES</sequence>
<dbReference type="AlphaFoldDB" id="W9GNK2"/>
<reference evidence="3" key="1">
    <citation type="submission" date="2013-08" db="EMBL/GenBank/DDBJ databases">
        <title>Intrasporangium oryzae NRRL B-24470.</title>
        <authorList>
            <person name="Liu H."/>
            <person name="Wang G."/>
        </authorList>
    </citation>
    <scope>NUCLEOTIDE SEQUENCE [LARGE SCALE GENOMIC DNA]</scope>
    <source>
        <strain evidence="3">Q5-1</strain>
    </source>
</reference>
<dbReference type="OrthoDB" id="3212362at2"/>
<dbReference type="RefSeq" id="WP_034715044.1">
    <property type="nucleotide sequence ID" value="NZ_AWQS01000039.1"/>
</dbReference>
<dbReference type="Proteomes" id="UP000019494">
    <property type="component" value="Unassembled WGS sequence"/>
</dbReference>
<dbReference type="EMBL" id="AWQS01000039">
    <property type="protein sequence ID" value="EWT06647.1"/>
    <property type="molecule type" value="Genomic_DNA"/>
</dbReference>
<organism evidence="2 3">
    <name type="scientific">Intrasporangium chromatireducens Q5-1</name>
    <dbReference type="NCBI Taxonomy" id="584657"/>
    <lineage>
        <taxon>Bacteria</taxon>
        <taxon>Bacillati</taxon>
        <taxon>Actinomycetota</taxon>
        <taxon>Actinomycetes</taxon>
        <taxon>Micrococcales</taxon>
        <taxon>Intrasporangiaceae</taxon>
        <taxon>Intrasporangium</taxon>
    </lineage>
</organism>
<evidence type="ECO:0000313" key="3">
    <source>
        <dbReference type="Proteomes" id="UP000019494"/>
    </source>
</evidence>
<feature type="domain" description="Hemerythrin-like" evidence="1">
    <location>
        <begin position="9"/>
        <end position="122"/>
    </location>
</feature>
<gene>
    <name evidence="2" type="ORF">N864_20005</name>
</gene>
<evidence type="ECO:0000313" key="2">
    <source>
        <dbReference type="EMBL" id="EWT06647.1"/>
    </source>
</evidence>
<dbReference type="PANTHER" id="PTHR35585">
    <property type="entry name" value="HHE DOMAIN PROTEIN (AFU_ORTHOLOGUE AFUA_4G00730)"/>
    <property type="match status" value="1"/>
</dbReference>
<keyword evidence="3" id="KW-1185">Reference proteome</keyword>